<dbReference type="OrthoDB" id="449241at2759"/>
<keyword evidence="9" id="KW-1185">Reference proteome</keyword>
<dbReference type="Gene3D" id="3.40.50.11860">
    <property type="entry name" value="Diphthamide synthesis DPH1/DPH2 domain 3"/>
    <property type="match status" value="1"/>
</dbReference>
<sequence>MDGLCNDSVNILGVPSRLKYLFLFPFIGVNVSVRYDATENQLLTDTSQQRRILKRRYYLVEKAKDAAIVGILVGTLGVAGYLNMINQIKEMITRAGKKAYMLVMGKPNPSKLANFPECNVFIYISCAQTALLDSKDFLAPVITPFEAILAFNRGSEWTGKYVMEFQDLVASTPVGTEITKKEARFSFIQGGYIEDPDLQDADEEDEDATLALANMTEKALQKRDDDIKTIAKGTAKSGAEFFASRSFQEVLIRSGWSKVSCRASKEK</sequence>
<dbReference type="InterPro" id="IPR016435">
    <property type="entry name" value="DPH1/DPH2"/>
</dbReference>
<evidence type="ECO:0000313" key="9">
    <source>
        <dbReference type="Proteomes" id="UP000245207"/>
    </source>
</evidence>
<dbReference type="GO" id="GO:0046872">
    <property type="term" value="F:metal ion binding"/>
    <property type="evidence" value="ECO:0007669"/>
    <property type="project" value="UniProtKB-KW"/>
</dbReference>
<dbReference type="AlphaFoldDB" id="A0A2U1MDY7"/>
<keyword evidence="7" id="KW-0812">Transmembrane</keyword>
<keyword evidence="7" id="KW-0472">Membrane</keyword>
<proteinExistence type="inferred from homology"/>
<dbReference type="STRING" id="35608.A0A2U1MDY7"/>
<evidence type="ECO:0000256" key="7">
    <source>
        <dbReference type="SAM" id="Phobius"/>
    </source>
</evidence>
<dbReference type="GO" id="GO:0017183">
    <property type="term" value="P:protein histidyl modification to diphthamide"/>
    <property type="evidence" value="ECO:0007669"/>
    <property type="project" value="InterPro"/>
</dbReference>
<evidence type="ECO:0000256" key="6">
    <source>
        <dbReference type="ARBA" id="ARBA00023014"/>
    </source>
</evidence>
<evidence type="ECO:0000256" key="3">
    <source>
        <dbReference type="ARBA" id="ARBA00006179"/>
    </source>
</evidence>
<name>A0A2U1MDY7_ARTAN</name>
<dbReference type="GO" id="GO:0051536">
    <property type="term" value="F:iron-sulfur cluster binding"/>
    <property type="evidence" value="ECO:0007669"/>
    <property type="project" value="UniProtKB-KW"/>
</dbReference>
<keyword evidence="6" id="KW-0411">Iron-sulfur</keyword>
<evidence type="ECO:0000256" key="5">
    <source>
        <dbReference type="ARBA" id="ARBA00023004"/>
    </source>
</evidence>
<keyword evidence="5" id="KW-0408">Iron</keyword>
<dbReference type="PANTHER" id="PTHR10762">
    <property type="entry name" value="DIPHTHAMIDE BIOSYNTHESIS PROTEIN"/>
    <property type="match status" value="1"/>
</dbReference>
<keyword evidence="4" id="KW-0479">Metal-binding</keyword>
<comment type="similarity">
    <text evidence="3">Belongs to the DPH1/DPH2 family. DPH2 subfamily.</text>
</comment>
<evidence type="ECO:0000313" key="8">
    <source>
        <dbReference type="EMBL" id="PWA59491.1"/>
    </source>
</evidence>
<dbReference type="SFLD" id="SFLDS00032">
    <property type="entry name" value="Radical_SAM_3-amino-3-carboxyp"/>
    <property type="match status" value="1"/>
</dbReference>
<dbReference type="NCBIfam" id="TIGR00322">
    <property type="entry name" value="diphth2_R"/>
    <property type="match status" value="1"/>
</dbReference>
<dbReference type="GO" id="GO:0090560">
    <property type="term" value="F:2-(3-amino-3-carboxypropyl)histidine synthase activity"/>
    <property type="evidence" value="ECO:0007669"/>
    <property type="project" value="InterPro"/>
</dbReference>
<feature type="transmembrane region" description="Helical" evidence="7">
    <location>
        <begin position="66"/>
        <end position="84"/>
    </location>
</feature>
<dbReference type="FunFam" id="3.40.50.11860:FF:000001">
    <property type="entry name" value="2-(3-amino-3-carboxypropyl)histidine synthase subunit 2"/>
    <property type="match status" value="1"/>
</dbReference>
<evidence type="ECO:0000256" key="2">
    <source>
        <dbReference type="ARBA" id="ARBA00005156"/>
    </source>
</evidence>
<organism evidence="8 9">
    <name type="scientific">Artemisia annua</name>
    <name type="common">Sweet wormwood</name>
    <dbReference type="NCBI Taxonomy" id="35608"/>
    <lineage>
        <taxon>Eukaryota</taxon>
        <taxon>Viridiplantae</taxon>
        <taxon>Streptophyta</taxon>
        <taxon>Embryophyta</taxon>
        <taxon>Tracheophyta</taxon>
        <taxon>Spermatophyta</taxon>
        <taxon>Magnoliopsida</taxon>
        <taxon>eudicotyledons</taxon>
        <taxon>Gunneridae</taxon>
        <taxon>Pentapetalae</taxon>
        <taxon>asterids</taxon>
        <taxon>campanulids</taxon>
        <taxon>Asterales</taxon>
        <taxon>Asteraceae</taxon>
        <taxon>Asteroideae</taxon>
        <taxon>Anthemideae</taxon>
        <taxon>Artemisiinae</taxon>
        <taxon>Artemisia</taxon>
    </lineage>
</organism>
<gene>
    <name evidence="8" type="ORF">CTI12_AA391500</name>
</gene>
<dbReference type="PANTHER" id="PTHR10762:SF2">
    <property type="entry name" value="2-(3-AMINO-3-CARBOXYPROPYL)HISTIDINE SYNTHASE SUBUNIT 2"/>
    <property type="match status" value="1"/>
</dbReference>
<reference evidence="8 9" key="1">
    <citation type="journal article" date="2018" name="Mol. Plant">
        <title>The genome of Artemisia annua provides insight into the evolution of Asteraceae family and artemisinin biosynthesis.</title>
        <authorList>
            <person name="Shen Q."/>
            <person name="Zhang L."/>
            <person name="Liao Z."/>
            <person name="Wang S."/>
            <person name="Yan T."/>
            <person name="Shi P."/>
            <person name="Liu M."/>
            <person name="Fu X."/>
            <person name="Pan Q."/>
            <person name="Wang Y."/>
            <person name="Lv Z."/>
            <person name="Lu X."/>
            <person name="Zhang F."/>
            <person name="Jiang W."/>
            <person name="Ma Y."/>
            <person name="Chen M."/>
            <person name="Hao X."/>
            <person name="Li L."/>
            <person name="Tang Y."/>
            <person name="Lv G."/>
            <person name="Zhou Y."/>
            <person name="Sun X."/>
            <person name="Brodelius P.E."/>
            <person name="Rose J.K.C."/>
            <person name="Tang K."/>
        </authorList>
    </citation>
    <scope>NUCLEOTIDE SEQUENCE [LARGE SCALE GENOMIC DNA]</scope>
    <source>
        <strain evidence="9">cv. Huhao1</strain>
        <tissue evidence="8">Leaf</tissue>
    </source>
</reference>
<comment type="cofactor">
    <cofactor evidence="1">
        <name>[4Fe-4S] cluster</name>
        <dbReference type="ChEBI" id="CHEBI:49883"/>
    </cofactor>
</comment>
<dbReference type="InterPro" id="IPR042265">
    <property type="entry name" value="DPH1/DPH2_3"/>
</dbReference>
<accession>A0A2U1MDY7</accession>
<protein>
    <submittedName>
        <fullName evidence="8">Diphthamide synthesis DHP2, eukaryotic</fullName>
    </submittedName>
</protein>
<dbReference type="EMBL" id="PKPP01005609">
    <property type="protein sequence ID" value="PWA59491.1"/>
    <property type="molecule type" value="Genomic_DNA"/>
</dbReference>
<dbReference type="Pfam" id="PF01866">
    <property type="entry name" value="Diphthamide_syn"/>
    <property type="match status" value="1"/>
</dbReference>
<comment type="caution">
    <text evidence="8">The sequence shown here is derived from an EMBL/GenBank/DDBJ whole genome shotgun (WGS) entry which is preliminary data.</text>
</comment>
<keyword evidence="7" id="KW-1133">Transmembrane helix</keyword>
<dbReference type="Proteomes" id="UP000245207">
    <property type="component" value="Unassembled WGS sequence"/>
</dbReference>
<evidence type="ECO:0000256" key="4">
    <source>
        <dbReference type="ARBA" id="ARBA00022723"/>
    </source>
</evidence>
<comment type="pathway">
    <text evidence="2">Protein modification; peptidyl-diphthamide biosynthesis.</text>
</comment>
<evidence type="ECO:0000256" key="1">
    <source>
        <dbReference type="ARBA" id="ARBA00001966"/>
    </source>
</evidence>